<keyword evidence="1" id="KW-0812">Transmembrane</keyword>
<feature type="transmembrane region" description="Helical" evidence="1">
    <location>
        <begin position="44"/>
        <end position="63"/>
    </location>
</feature>
<protein>
    <submittedName>
        <fullName evidence="3">Uncharacterized protein</fullName>
    </submittedName>
</protein>
<dbReference type="AlphaFoldDB" id="A0A915CSJ3"/>
<dbReference type="Proteomes" id="UP000887574">
    <property type="component" value="Unplaced"/>
</dbReference>
<dbReference type="PANTHER" id="PTHR46671:SF7">
    <property type="entry name" value="CORE-2_I-BRANCHING ENZYME"/>
    <property type="match status" value="1"/>
</dbReference>
<evidence type="ECO:0000313" key="3">
    <source>
        <dbReference type="WBParaSite" id="jg11994"/>
    </source>
</evidence>
<evidence type="ECO:0000313" key="2">
    <source>
        <dbReference type="Proteomes" id="UP000887574"/>
    </source>
</evidence>
<name>A0A915CSJ3_9BILA</name>
<organism evidence="2 3">
    <name type="scientific">Ditylenchus dipsaci</name>
    <dbReference type="NCBI Taxonomy" id="166011"/>
    <lineage>
        <taxon>Eukaryota</taxon>
        <taxon>Metazoa</taxon>
        <taxon>Ecdysozoa</taxon>
        <taxon>Nematoda</taxon>
        <taxon>Chromadorea</taxon>
        <taxon>Rhabditida</taxon>
        <taxon>Tylenchina</taxon>
        <taxon>Tylenchomorpha</taxon>
        <taxon>Sphaerularioidea</taxon>
        <taxon>Anguinidae</taxon>
        <taxon>Anguininae</taxon>
        <taxon>Ditylenchus</taxon>
    </lineage>
</organism>
<sequence length="191" mass="22031">MKGYQLMAENEVVLPSTVPTDKNKCRILRSECTWLELNFPTIKVVSFGALVFIVLLLLHYILLQTYSDEIGNAFSKHFAGRSSVINSTCPKAFVRDASTSRQLDCRRVMQNDVNYIKRMAKTRITYQDPSDLPTDCASIKSRNYFPSRPNSKQEACFPLAQARIVYKDYRFLEMELAAGYAPQNWYCFCHR</sequence>
<accession>A0A915CSJ3</accession>
<keyword evidence="2" id="KW-1185">Reference proteome</keyword>
<reference evidence="3" key="1">
    <citation type="submission" date="2022-11" db="UniProtKB">
        <authorList>
            <consortium name="WormBaseParasite"/>
        </authorList>
    </citation>
    <scope>IDENTIFICATION</scope>
</reference>
<proteinExistence type="predicted"/>
<dbReference type="PANTHER" id="PTHR46671">
    <property type="entry name" value="PROTEIN CBG11221"/>
    <property type="match status" value="1"/>
</dbReference>
<keyword evidence="1" id="KW-1133">Transmembrane helix</keyword>
<dbReference type="WBParaSite" id="jg11994">
    <property type="protein sequence ID" value="jg11994"/>
    <property type="gene ID" value="jg11994"/>
</dbReference>
<evidence type="ECO:0000256" key="1">
    <source>
        <dbReference type="SAM" id="Phobius"/>
    </source>
</evidence>
<keyword evidence="1" id="KW-0472">Membrane</keyword>